<evidence type="ECO:0000256" key="7">
    <source>
        <dbReference type="ARBA" id="ARBA00023014"/>
    </source>
</evidence>
<protein>
    <submittedName>
        <fullName evidence="10">Aldehyde ferredoxin oxidoreductase</fullName>
        <ecNumber evidence="10">1.2.7.5</ecNumber>
    </submittedName>
</protein>
<dbReference type="InterPro" id="IPR013985">
    <property type="entry name" value="Ald_Fedxn_OxRdtase_dom3"/>
</dbReference>
<dbReference type="GeneID" id="8738726"/>
<evidence type="ECO:0000313" key="10">
    <source>
        <dbReference type="EMBL" id="ADB57156.1"/>
    </source>
</evidence>
<dbReference type="InterPro" id="IPR036503">
    <property type="entry name" value="Ald_Fedxn_OxRdtase_N_sf"/>
</dbReference>
<keyword evidence="5 10" id="KW-0560">Oxidoreductase</keyword>
<dbReference type="RefSeq" id="WP_012939492.1">
    <property type="nucleotide sequence ID" value="NC_013741.1"/>
</dbReference>
<dbReference type="GO" id="GO:0033726">
    <property type="term" value="F:aldehyde ferredoxin oxidoreductase activity"/>
    <property type="evidence" value="ECO:0007669"/>
    <property type="project" value="UniProtKB-EC"/>
</dbReference>
<dbReference type="Gene3D" id="1.10.599.10">
    <property type="entry name" value="Aldehyde Ferredoxin Oxidoreductase Protein, subunit A, domain 3"/>
    <property type="match status" value="1"/>
</dbReference>
<evidence type="ECO:0000256" key="4">
    <source>
        <dbReference type="ARBA" id="ARBA00022723"/>
    </source>
</evidence>
<dbReference type="InterPro" id="IPR013984">
    <property type="entry name" value="Ald_Fedxn_OxRdtase_dom2"/>
</dbReference>
<dbReference type="SMART" id="SM00790">
    <property type="entry name" value="AFOR_N"/>
    <property type="match status" value="1"/>
</dbReference>
<keyword evidence="7" id="KW-0411">Iron-sulfur</keyword>
<dbReference type="PANTHER" id="PTHR30038">
    <property type="entry name" value="ALDEHYDE FERREDOXIN OXIDOREDUCTASE"/>
    <property type="match status" value="1"/>
</dbReference>
<dbReference type="PANTHER" id="PTHR30038:SF8">
    <property type="entry name" value="ALDEHYDE FERREDOXIN OXIDOREDUCTASE"/>
    <property type="match status" value="1"/>
</dbReference>
<dbReference type="Gene3D" id="3.60.9.10">
    <property type="entry name" value="Aldehyde ferredoxin oxidoreductase, N-terminal domain"/>
    <property type="match status" value="1"/>
</dbReference>
<proteinExistence type="inferred from homology"/>
<dbReference type="Gene3D" id="1.10.569.10">
    <property type="entry name" value="Aldehyde Ferredoxin Oxidoreductase Protein, subunit A, domain 2"/>
    <property type="match status" value="1"/>
</dbReference>
<accession>D2RFT1</accession>
<dbReference type="GO" id="GO:0046872">
    <property type="term" value="F:metal ion binding"/>
    <property type="evidence" value="ECO:0007669"/>
    <property type="project" value="UniProtKB-KW"/>
</dbReference>
<dbReference type="PaxDb" id="572546-Arcpr_0080"/>
<dbReference type="EMBL" id="CP001857">
    <property type="protein sequence ID" value="ADB57156.1"/>
    <property type="molecule type" value="Genomic_DNA"/>
</dbReference>
<dbReference type="Pfam" id="PF02730">
    <property type="entry name" value="AFOR_N"/>
    <property type="match status" value="1"/>
</dbReference>
<dbReference type="Pfam" id="PF01314">
    <property type="entry name" value="AFOR_C"/>
    <property type="match status" value="1"/>
</dbReference>
<comment type="cofactor">
    <cofactor evidence="1">
        <name>[4Fe-4S] cluster</name>
        <dbReference type="ChEBI" id="CHEBI:49883"/>
    </cofactor>
</comment>
<dbReference type="InterPro" id="IPR013983">
    <property type="entry name" value="Ald_Fedxn_OxRdtase_N"/>
</dbReference>
<evidence type="ECO:0000256" key="6">
    <source>
        <dbReference type="ARBA" id="ARBA00023004"/>
    </source>
</evidence>
<evidence type="ECO:0000256" key="5">
    <source>
        <dbReference type="ARBA" id="ARBA00023002"/>
    </source>
</evidence>
<dbReference type="SUPFAM" id="SSF48310">
    <property type="entry name" value="Aldehyde ferredoxin oxidoreductase, C-terminal domains"/>
    <property type="match status" value="1"/>
</dbReference>
<dbReference type="GO" id="GO:0051539">
    <property type="term" value="F:4 iron, 4 sulfur cluster binding"/>
    <property type="evidence" value="ECO:0007669"/>
    <property type="project" value="UniProtKB-KW"/>
</dbReference>
<dbReference type="SUPFAM" id="SSF56228">
    <property type="entry name" value="Aldehyde ferredoxin oxidoreductase, N-terminal domain"/>
    <property type="match status" value="1"/>
</dbReference>
<evidence type="ECO:0000256" key="1">
    <source>
        <dbReference type="ARBA" id="ARBA00001966"/>
    </source>
</evidence>
<gene>
    <name evidence="10" type="ordered locus">Arcpr_0080</name>
</gene>
<evidence type="ECO:0000256" key="2">
    <source>
        <dbReference type="ARBA" id="ARBA00011032"/>
    </source>
</evidence>
<feature type="domain" description="Aldehyde ferredoxin oxidoreductase N-terminal" evidence="9">
    <location>
        <begin position="1"/>
        <end position="201"/>
    </location>
</feature>
<name>D2RFT1_ARCPA</name>
<evidence type="ECO:0000256" key="3">
    <source>
        <dbReference type="ARBA" id="ARBA00022485"/>
    </source>
</evidence>
<keyword evidence="4" id="KW-0479">Metal-binding</keyword>
<evidence type="ECO:0000256" key="8">
    <source>
        <dbReference type="ARBA" id="ARBA00049934"/>
    </source>
</evidence>
<dbReference type="InterPro" id="IPR036021">
    <property type="entry name" value="Tungsten_al_ferr_oxy-like_C"/>
</dbReference>
<sequence>MRILKINLSEYSYEIEERDDFEEWIGGTALAVKLLKEEIDPKADPLSEDNIIVFAIGPFTPAYPLASKTVAMFKSPLTGNLGESHAGGRTAMAIANAGYRAIVIKGRSHKPIYVVVDNDKVYFRDARVIWGIADSLVVGRIIAERERGRGMRTVMRIGGAGVKLVRYACVTTETYRHFGRLGLGAVFGSKNLRALVVIGRGAFKVKDMKMYKEVYKEIFDLALKSDAMKKYHLIGTPVNVKPLNEIRALPTRNLTATKFEKADEISGEAFAEYNLGRRIACAHCPIACVHIATLRLPYENEPYFYRTIMISYDYELIYSLGSMLGVGSREGVLRLIHKVESLGLDAMSTGVCLAWATEALQKGLISENETLVKLEFGNVENYLQAIEYLYQQPNDFYRVLAEGVERASDVYGGKEFALAFGGNEMPGYHAGYATHIGYLIGLRHSHLDNAGYALDQKSHEYPSPEELVDKLVMEECWRQVLSSLVVCFFARGVYKPEIVSKAFKPLGYEISEDELEKYGEDTYREKLKIKVEMGFKKPRIPERIFETECTHGKLERDYIEKALDYWWKKYVS</sequence>
<reference evidence="10 11" key="1">
    <citation type="journal article" date="2010" name="Stand. Genomic Sci.">
        <title>Complete genome sequence of Archaeoglobus profundus type strain (AV18).</title>
        <authorList>
            <person name="von Jan M."/>
            <person name="Lapidus A."/>
            <person name="Del Rio T.G."/>
            <person name="Copeland A."/>
            <person name="Tice H."/>
            <person name="Cheng J.F."/>
            <person name="Lucas S."/>
            <person name="Chen F."/>
            <person name="Nolan M."/>
            <person name="Goodwin L."/>
            <person name="Han C."/>
            <person name="Pitluck S."/>
            <person name="Liolios K."/>
            <person name="Ivanova N."/>
            <person name="Mavromatis K."/>
            <person name="Ovchinnikova G."/>
            <person name="Chertkov O."/>
            <person name="Pati A."/>
            <person name="Chen A."/>
            <person name="Palaniappan K."/>
            <person name="Land M."/>
            <person name="Hauser L."/>
            <person name="Chang Y.J."/>
            <person name="Jeffries C.D."/>
            <person name="Saunders E."/>
            <person name="Brettin T."/>
            <person name="Detter J.C."/>
            <person name="Chain P."/>
            <person name="Eichinger K."/>
            <person name="Huber H."/>
            <person name="Spring S."/>
            <person name="Rohde M."/>
            <person name="Goker M."/>
            <person name="Wirth R."/>
            <person name="Woyke T."/>
            <person name="Bristow J."/>
            <person name="Eisen J.A."/>
            <person name="Markowitz V."/>
            <person name="Hugenholtz P."/>
            <person name="Kyrpides N.C."/>
            <person name="Klenk H.P."/>
        </authorList>
    </citation>
    <scope>NUCLEOTIDE SEQUENCE [LARGE SCALE GENOMIC DNA]</scope>
    <source>
        <strain evidence="11">DSM 5631 / JCM 9629 / NBRC 100127 / Av18</strain>
    </source>
</reference>
<dbReference type="STRING" id="572546.Arcpr_0080"/>
<dbReference type="GO" id="GO:0009055">
    <property type="term" value="F:electron transfer activity"/>
    <property type="evidence" value="ECO:0007669"/>
    <property type="project" value="InterPro"/>
</dbReference>
<dbReference type="InterPro" id="IPR001203">
    <property type="entry name" value="OxRdtase_Ald_Fedxn_C"/>
</dbReference>
<keyword evidence="3" id="KW-0004">4Fe-4S</keyword>
<dbReference type="HOGENOM" id="CLU_020364_1_0_2"/>
<dbReference type="InterPro" id="IPR051919">
    <property type="entry name" value="W-dependent_AOR"/>
</dbReference>
<comment type="cofactor">
    <cofactor evidence="8">
        <name>tungstopterin</name>
        <dbReference type="ChEBI" id="CHEBI:30402"/>
    </cofactor>
</comment>
<dbReference type="OrthoDB" id="30771at2157"/>
<comment type="similarity">
    <text evidence="2">Belongs to the AOR/FOR family.</text>
</comment>
<evidence type="ECO:0000259" key="9">
    <source>
        <dbReference type="SMART" id="SM00790"/>
    </source>
</evidence>
<evidence type="ECO:0000313" key="11">
    <source>
        <dbReference type="Proteomes" id="UP000001901"/>
    </source>
</evidence>
<dbReference type="eggNOG" id="arCOG00706">
    <property type="taxonomic scope" value="Archaea"/>
</dbReference>
<keyword evidence="11" id="KW-1185">Reference proteome</keyword>
<dbReference type="KEGG" id="apo:Arcpr_0080"/>
<organism evidence="10 11">
    <name type="scientific">Archaeoglobus profundus (strain DSM 5631 / JCM 9629 / NBRC 100127 / Av18)</name>
    <dbReference type="NCBI Taxonomy" id="572546"/>
    <lineage>
        <taxon>Archaea</taxon>
        <taxon>Methanobacteriati</taxon>
        <taxon>Methanobacteriota</taxon>
        <taxon>Archaeoglobi</taxon>
        <taxon>Archaeoglobales</taxon>
        <taxon>Archaeoglobaceae</taxon>
        <taxon>Archaeoglobus</taxon>
    </lineage>
</organism>
<dbReference type="EC" id="1.2.7.5" evidence="10"/>
<keyword evidence="6" id="KW-0408">Iron</keyword>
<dbReference type="AlphaFoldDB" id="D2RFT1"/>
<dbReference type="Proteomes" id="UP000001901">
    <property type="component" value="Chromosome"/>
</dbReference>